<organism evidence="1 2">
    <name type="scientific">Geobacillus zalihae</name>
    <dbReference type="NCBI Taxonomy" id="213419"/>
    <lineage>
        <taxon>Bacteria</taxon>
        <taxon>Bacillati</taxon>
        <taxon>Bacillota</taxon>
        <taxon>Bacilli</taxon>
        <taxon>Bacillales</taxon>
        <taxon>Anoxybacillaceae</taxon>
        <taxon>Geobacillus</taxon>
    </lineage>
</organism>
<protein>
    <submittedName>
        <fullName evidence="1">Uncharacterized protein</fullName>
    </submittedName>
</protein>
<proteinExistence type="predicted"/>
<name>A0A7H1RYK3_9BACL</name>
<dbReference type="AlphaFoldDB" id="A0A7H1RYK3"/>
<evidence type="ECO:0000313" key="2">
    <source>
        <dbReference type="Proteomes" id="UP000516388"/>
    </source>
</evidence>
<accession>A0A7H1RYK3</accession>
<dbReference type="KEGG" id="gza:IC807_07015"/>
<evidence type="ECO:0000313" key="1">
    <source>
        <dbReference type="EMBL" id="QNU19342.1"/>
    </source>
</evidence>
<dbReference type="Proteomes" id="UP000516388">
    <property type="component" value="Chromosome"/>
</dbReference>
<dbReference type="RefSeq" id="WP_014196185.1">
    <property type="nucleotide sequence ID" value="NZ_CP061470.1"/>
</dbReference>
<keyword evidence="2" id="KW-1185">Reference proteome</keyword>
<reference evidence="1 2" key="1">
    <citation type="submission" date="2020-09" db="EMBL/GenBank/DDBJ databases">
        <title>Complete Geobacillus genomes through the use of hybrid genome assembly.</title>
        <authorList>
            <person name="Vera D.L."/>
            <person name="Venkateswaran K."/>
            <person name="Singh N.K."/>
            <person name="Landry K."/>
        </authorList>
    </citation>
    <scope>NUCLEOTIDE SEQUENCE [LARGE SCALE GENOMIC DNA]</scope>
    <source>
        <strain evidence="1 2">SURF-189</strain>
    </source>
</reference>
<sequence length="49" mass="5454">MSEWKEKGRLCLAQSRFFRVGLSAGSGRLRRRAIGGGSIVLRCFGWSLP</sequence>
<gene>
    <name evidence="1" type="ORF">IC807_07015</name>
</gene>
<dbReference type="EMBL" id="CP061470">
    <property type="protein sequence ID" value="QNU19342.1"/>
    <property type="molecule type" value="Genomic_DNA"/>
</dbReference>